<comment type="caution">
    <text evidence="1">The sequence shown here is derived from an EMBL/GenBank/DDBJ whole genome shotgun (WGS) entry which is preliminary data.</text>
</comment>
<dbReference type="InterPro" id="IPR032710">
    <property type="entry name" value="NTF2-like_dom_sf"/>
</dbReference>
<accession>A0A9P4LRE9</accession>
<dbReference type="EMBL" id="ML978158">
    <property type="protein sequence ID" value="KAF2035238.1"/>
    <property type="molecule type" value="Genomic_DNA"/>
</dbReference>
<keyword evidence="2" id="KW-1185">Reference proteome</keyword>
<dbReference type="Gene3D" id="3.10.450.50">
    <property type="match status" value="1"/>
</dbReference>
<protein>
    <recommendedName>
        <fullName evidence="3">SnoaL-like domain-containing protein</fullName>
    </recommendedName>
</protein>
<dbReference type="Proteomes" id="UP000799777">
    <property type="component" value="Unassembled WGS sequence"/>
</dbReference>
<dbReference type="SUPFAM" id="SSF54427">
    <property type="entry name" value="NTF2-like"/>
    <property type="match status" value="1"/>
</dbReference>
<evidence type="ECO:0008006" key="3">
    <source>
        <dbReference type="Google" id="ProtNLM"/>
    </source>
</evidence>
<dbReference type="OrthoDB" id="414540at2759"/>
<proteinExistence type="predicted"/>
<evidence type="ECO:0000313" key="1">
    <source>
        <dbReference type="EMBL" id="KAF2035238.1"/>
    </source>
</evidence>
<dbReference type="AlphaFoldDB" id="A0A9P4LRE9"/>
<reference evidence="1" key="1">
    <citation type="journal article" date="2020" name="Stud. Mycol.">
        <title>101 Dothideomycetes genomes: a test case for predicting lifestyles and emergence of pathogens.</title>
        <authorList>
            <person name="Haridas S."/>
            <person name="Albert R."/>
            <person name="Binder M."/>
            <person name="Bloem J."/>
            <person name="Labutti K."/>
            <person name="Salamov A."/>
            <person name="Andreopoulos B."/>
            <person name="Baker S."/>
            <person name="Barry K."/>
            <person name="Bills G."/>
            <person name="Bluhm B."/>
            <person name="Cannon C."/>
            <person name="Castanera R."/>
            <person name="Culley D."/>
            <person name="Daum C."/>
            <person name="Ezra D."/>
            <person name="Gonzalez J."/>
            <person name="Henrissat B."/>
            <person name="Kuo A."/>
            <person name="Liang C."/>
            <person name="Lipzen A."/>
            <person name="Lutzoni F."/>
            <person name="Magnuson J."/>
            <person name="Mondo S."/>
            <person name="Nolan M."/>
            <person name="Ohm R."/>
            <person name="Pangilinan J."/>
            <person name="Park H.-J."/>
            <person name="Ramirez L."/>
            <person name="Alfaro M."/>
            <person name="Sun H."/>
            <person name="Tritt A."/>
            <person name="Yoshinaga Y."/>
            <person name="Zwiers L.-H."/>
            <person name="Turgeon B."/>
            <person name="Goodwin S."/>
            <person name="Spatafora J."/>
            <person name="Crous P."/>
            <person name="Grigoriev I."/>
        </authorList>
    </citation>
    <scope>NUCLEOTIDE SEQUENCE</scope>
    <source>
        <strain evidence="1">CBS 110217</strain>
    </source>
</reference>
<sequence length="171" mass="19139">MSTDTSTPSGASEAYAQLHDAALKFINAQAQDPAHPKRMNFEWIESLVAPDFQHSWGHNYAVSKSPPIQGRHSFQSFTQHLETMLPNLESWETTVTGIAVDEIRKKVVLRITYLMRVKGTGTAEDRQVENDLVWSLEMNEEGKIRKSTEFIDAIAAGRIKAILEGQRGKVG</sequence>
<evidence type="ECO:0000313" key="2">
    <source>
        <dbReference type="Proteomes" id="UP000799777"/>
    </source>
</evidence>
<gene>
    <name evidence="1" type="ORF">EK21DRAFT_54924</name>
</gene>
<name>A0A9P4LRE9_9PLEO</name>
<organism evidence="1 2">
    <name type="scientific">Setomelanomma holmii</name>
    <dbReference type="NCBI Taxonomy" id="210430"/>
    <lineage>
        <taxon>Eukaryota</taxon>
        <taxon>Fungi</taxon>
        <taxon>Dikarya</taxon>
        <taxon>Ascomycota</taxon>
        <taxon>Pezizomycotina</taxon>
        <taxon>Dothideomycetes</taxon>
        <taxon>Pleosporomycetidae</taxon>
        <taxon>Pleosporales</taxon>
        <taxon>Pleosporineae</taxon>
        <taxon>Phaeosphaeriaceae</taxon>
        <taxon>Setomelanomma</taxon>
    </lineage>
</organism>